<evidence type="ECO:0000313" key="3">
    <source>
        <dbReference type="Proteomes" id="UP000523105"/>
    </source>
</evidence>
<dbReference type="Proteomes" id="UP000523105">
    <property type="component" value="Unassembled WGS sequence"/>
</dbReference>
<comment type="caution">
    <text evidence="2">The sequence shown here is derived from an EMBL/GenBank/DDBJ whole genome shotgun (WGS) entry which is preliminary data.</text>
</comment>
<feature type="region of interest" description="Disordered" evidence="1">
    <location>
        <begin position="64"/>
        <end position="90"/>
    </location>
</feature>
<sequence>MLQSFKFSNNEETFDSIESRGFKRAVKEFQRSYKGQSVRIQYTNKAGNDIDRWIKIPIGRKKRGIGVPEPFMTPKMKKKEEEKQAKKGYR</sequence>
<evidence type="ECO:0000256" key="1">
    <source>
        <dbReference type="SAM" id="MobiDB-lite"/>
    </source>
</evidence>
<organism evidence="2 3">
    <name type="scientific">Marine Group I thaumarchaeote</name>
    <dbReference type="NCBI Taxonomy" id="2511932"/>
    <lineage>
        <taxon>Archaea</taxon>
        <taxon>Nitrososphaerota</taxon>
        <taxon>Marine Group I</taxon>
    </lineage>
</organism>
<dbReference type="AlphaFoldDB" id="A0A7K4MPH0"/>
<dbReference type="EMBL" id="JACASV010000026">
    <property type="protein sequence ID" value="NWJ43468.1"/>
    <property type="molecule type" value="Genomic_DNA"/>
</dbReference>
<reference evidence="2 3" key="1">
    <citation type="journal article" date="2019" name="Environ. Microbiol.">
        <title>Genomics insights into ecotype formation of ammonia-oxidizing archaea in the deep ocean.</title>
        <authorList>
            <person name="Wang Y."/>
            <person name="Huang J.M."/>
            <person name="Cui G.J."/>
            <person name="Nunoura T."/>
            <person name="Takaki Y."/>
            <person name="Li W.L."/>
            <person name="Li J."/>
            <person name="Gao Z.M."/>
            <person name="Takai K."/>
            <person name="Zhang A.Q."/>
            <person name="Stepanauskas R."/>
        </authorList>
    </citation>
    <scope>NUCLEOTIDE SEQUENCE [LARGE SCALE GENOMIC DNA]</scope>
    <source>
        <strain evidence="2 3">L15b</strain>
    </source>
</reference>
<proteinExistence type="predicted"/>
<name>A0A7K4MPH0_9ARCH</name>
<evidence type="ECO:0000313" key="2">
    <source>
        <dbReference type="EMBL" id="NWJ43468.1"/>
    </source>
</evidence>
<feature type="compositionally biased region" description="Basic and acidic residues" evidence="1">
    <location>
        <begin position="78"/>
        <end position="90"/>
    </location>
</feature>
<gene>
    <name evidence="2" type="ORF">HX837_04575</name>
</gene>
<accession>A0A7K4MPH0</accession>
<protein>
    <submittedName>
        <fullName evidence="2">Uncharacterized protein</fullName>
    </submittedName>
</protein>